<dbReference type="AlphaFoldDB" id="A0A5K4F8G0"/>
<reference evidence="3" key="2">
    <citation type="submission" date="2019-11" db="UniProtKB">
        <authorList>
            <consortium name="WormBaseParasite"/>
        </authorList>
    </citation>
    <scope>IDENTIFICATION</scope>
    <source>
        <strain evidence="3">Puerto Rican</strain>
    </source>
</reference>
<feature type="chain" id="PRO_5040145995" evidence="1">
    <location>
        <begin position="23"/>
        <end position="194"/>
    </location>
</feature>
<protein>
    <submittedName>
        <fullName evidence="3">Uncharacterized protein</fullName>
    </submittedName>
</protein>
<evidence type="ECO:0000256" key="1">
    <source>
        <dbReference type="SAM" id="SignalP"/>
    </source>
</evidence>
<sequence length="194" mass="22727">MVCLVWFHVAALLLLLHTSTQTDVESNQLEDLKAEISYSEEQMDLYAKKINASDSEMQSLRDKITKADPQKMKNIDRYTTCRSEYWISLTATQFLSDIQNLQNVYKMEFPNVNYDSSSLEACIMKNAESSKNMQSKDGNCNMLIPYNTFNVRRINRQIKLKYIRDKDLYIESFKHSYLSKILEVLKFQVTTKTK</sequence>
<evidence type="ECO:0000313" key="3">
    <source>
        <dbReference type="WBParaSite" id="Smp_327370.1"/>
    </source>
</evidence>
<keyword evidence="2" id="KW-1185">Reference proteome</keyword>
<reference evidence="2" key="1">
    <citation type="journal article" date="2012" name="PLoS Negl. Trop. Dis.">
        <title>A systematically improved high quality genome and transcriptome of the human blood fluke Schistosoma mansoni.</title>
        <authorList>
            <person name="Protasio A.V."/>
            <person name="Tsai I.J."/>
            <person name="Babbage A."/>
            <person name="Nichol S."/>
            <person name="Hunt M."/>
            <person name="Aslett M.A."/>
            <person name="De Silva N."/>
            <person name="Velarde G.S."/>
            <person name="Anderson T.J."/>
            <person name="Clark R.C."/>
            <person name="Davidson C."/>
            <person name="Dillon G.P."/>
            <person name="Holroyd N.E."/>
            <person name="LoVerde P.T."/>
            <person name="Lloyd C."/>
            <person name="McQuillan J."/>
            <person name="Oliveira G."/>
            <person name="Otto T.D."/>
            <person name="Parker-Manuel S.J."/>
            <person name="Quail M.A."/>
            <person name="Wilson R.A."/>
            <person name="Zerlotini A."/>
            <person name="Dunne D.W."/>
            <person name="Berriman M."/>
        </authorList>
    </citation>
    <scope>NUCLEOTIDE SEQUENCE [LARGE SCALE GENOMIC DNA]</scope>
    <source>
        <strain evidence="2">Puerto Rican</strain>
    </source>
</reference>
<organism evidence="2 3">
    <name type="scientific">Schistosoma mansoni</name>
    <name type="common">Blood fluke</name>
    <dbReference type="NCBI Taxonomy" id="6183"/>
    <lineage>
        <taxon>Eukaryota</taxon>
        <taxon>Metazoa</taxon>
        <taxon>Spiralia</taxon>
        <taxon>Lophotrochozoa</taxon>
        <taxon>Platyhelminthes</taxon>
        <taxon>Trematoda</taxon>
        <taxon>Digenea</taxon>
        <taxon>Strigeidida</taxon>
        <taxon>Schistosomatoidea</taxon>
        <taxon>Schistosomatidae</taxon>
        <taxon>Schistosoma</taxon>
    </lineage>
</organism>
<name>A0A5K4F8G0_SCHMA</name>
<dbReference type="Proteomes" id="UP000008854">
    <property type="component" value="Unassembled WGS sequence"/>
</dbReference>
<accession>A0A5K4F8G0</accession>
<proteinExistence type="predicted"/>
<keyword evidence="1" id="KW-0732">Signal</keyword>
<feature type="signal peptide" evidence="1">
    <location>
        <begin position="1"/>
        <end position="22"/>
    </location>
</feature>
<dbReference type="WBParaSite" id="Smp_327370.1">
    <property type="protein sequence ID" value="Smp_327370.1"/>
    <property type="gene ID" value="Smp_327370"/>
</dbReference>
<evidence type="ECO:0000313" key="2">
    <source>
        <dbReference type="Proteomes" id="UP000008854"/>
    </source>
</evidence>
<dbReference type="InParanoid" id="A0A5K4F8G0"/>